<evidence type="ECO:0000256" key="4">
    <source>
        <dbReference type="ARBA" id="ARBA00022581"/>
    </source>
</evidence>
<dbReference type="PROSITE" id="PS50139">
    <property type="entry name" value="Z_BINDING"/>
    <property type="match status" value="2"/>
</dbReference>
<dbReference type="Gene3D" id="1.10.10.10">
    <property type="entry name" value="Winged helix-like DNA-binding domain superfamily/Winged helix DNA-binding domain"/>
    <property type="match status" value="2"/>
</dbReference>
<keyword evidence="13" id="KW-0539">Nucleus</keyword>
<dbReference type="GO" id="GO:0060340">
    <property type="term" value="P:positive regulation of type I interferon-mediated signaling pathway"/>
    <property type="evidence" value="ECO:0007669"/>
    <property type="project" value="InterPro"/>
</dbReference>
<keyword evidence="8" id="KW-0677">Repeat</keyword>
<evidence type="ECO:0000256" key="13">
    <source>
        <dbReference type="ARBA" id="ARBA00023242"/>
    </source>
</evidence>
<evidence type="ECO:0000256" key="6">
    <source>
        <dbReference type="ARBA" id="ARBA00022590"/>
    </source>
</evidence>
<accession>A0A481BW17</accession>
<dbReference type="InterPro" id="IPR036390">
    <property type="entry name" value="WH_DNA-bd_sf"/>
</dbReference>
<keyword evidence="5" id="KW-0399">Innate immunity</keyword>
<evidence type="ECO:0000256" key="3">
    <source>
        <dbReference type="ARBA" id="ARBA00022490"/>
    </source>
</evidence>
<evidence type="ECO:0000313" key="19">
    <source>
        <dbReference type="EMBL" id="HDC61462.1"/>
    </source>
</evidence>
<dbReference type="GO" id="GO:0051607">
    <property type="term" value="P:defense response to virus"/>
    <property type="evidence" value="ECO:0007669"/>
    <property type="project" value="UniProtKB-KW"/>
</dbReference>
<evidence type="ECO:0000256" key="5">
    <source>
        <dbReference type="ARBA" id="ARBA00022588"/>
    </source>
</evidence>
<keyword evidence="6" id="KW-1210">Necrosis</keyword>
<dbReference type="GO" id="GO:0003726">
    <property type="term" value="F:double-stranded RNA adenosine deaminase activity"/>
    <property type="evidence" value="ECO:0007669"/>
    <property type="project" value="InterPro"/>
</dbReference>
<evidence type="ECO:0000256" key="7">
    <source>
        <dbReference type="ARBA" id="ARBA00022703"/>
    </source>
</evidence>
<keyword evidence="4" id="KW-0945">Host-virus interaction</keyword>
<evidence type="ECO:0000256" key="17">
    <source>
        <dbReference type="SAM" id="MobiDB-lite"/>
    </source>
</evidence>
<dbReference type="EMBL" id="DQIR01320395">
    <property type="protein sequence ID" value="HDC75869.1"/>
    <property type="molecule type" value="Transcribed_RNA"/>
</dbReference>
<evidence type="ECO:0000256" key="1">
    <source>
        <dbReference type="ARBA" id="ARBA00004123"/>
    </source>
</evidence>
<keyword evidence="10" id="KW-0694">RNA-binding</keyword>
<dbReference type="AlphaFoldDB" id="A0A481BW17"/>
<comment type="subcellular location">
    <subcellularLocation>
        <location evidence="2">Cytoplasm</location>
    </subcellularLocation>
    <subcellularLocation>
        <location evidence="1">Nucleus</location>
    </subcellularLocation>
</comment>
<dbReference type="PANTHER" id="PTHR14966:SF0">
    <property type="entry name" value="Z-DNA-BINDING PROTEIN 1"/>
    <property type="match status" value="1"/>
</dbReference>
<dbReference type="SUPFAM" id="SSF46785">
    <property type="entry name" value="Winged helix' DNA-binding domain"/>
    <property type="match status" value="2"/>
</dbReference>
<dbReference type="InterPro" id="IPR042361">
    <property type="entry name" value="ZBP1"/>
</dbReference>
<dbReference type="GO" id="GO:0045087">
    <property type="term" value="P:innate immune response"/>
    <property type="evidence" value="ECO:0007669"/>
    <property type="project" value="UniProtKB-KW"/>
</dbReference>
<evidence type="ECO:0000256" key="15">
    <source>
        <dbReference type="ARBA" id="ARBA00070324"/>
    </source>
</evidence>
<dbReference type="FunFam" id="1.10.10.10:FF:000525">
    <property type="entry name" value="Z-DNA binding protein 1"/>
    <property type="match status" value="1"/>
</dbReference>
<dbReference type="GO" id="GO:0003723">
    <property type="term" value="F:RNA binding"/>
    <property type="evidence" value="ECO:0007669"/>
    <property type="project" value="UniProtKB-KW"/>
</dbReference>
<keyword evidence="7" id="KW-0053">Apoptosis</keyword>
<dbReference type="GO" id="GO:0005737">
    <property type="term" value="C:cytoplasm"/>
    <property type="evidence" value="ECO:0007669"/>
    <property type="project" value="UniProtKB-SubCell"/>
</dbReference>
<dbReference type="EMBL" id="DQIR01316919">
    <property type="protein sequence ID" value="HDC72393.1"/>
    <property type="molecule type" value="Transcribed_RNA"/>
</dbReference>
<comment type="subunit">
    <text evidence="14">Homodimer. Interacts (via RIP homotypic interaction motif) with RIPK3; leading to RIPK3 activation and necroptosis; interaction is enhanced by CASP6. Interacts (via RIP homotypic interaction motif) with RIPK1. Component of the AIM2 PANoptosome complex, a multiprotein complex that drives inflammatory cell death (PANoptosis).</text>
</comment>
<dbReference type="GO" id="GO:0005634">
    <property type="term" value="C:nucleus"/>
    <property type="evidence" value="ECO:0007669"/>
    <property type="project" value="UniProtKB-SubCell"/>
</dbReference>
<sequence>MESEQATVPKAPRLPAAAADVAETPADPEDAELERRILQVLRDAGSPVRTAQLVIKCQVPKKKLNQVLHQMKKESRGGLTLVGPATWCLGDAGTDGTREVVLAEQAERPRQEAVAIPRTPGPRMPGPELSERQTEIYGLLKAQGPHKALHIAQALGLKTAKEVNRDLYAMRNVHLLTLDQKSNAWGVYQPGRPLPAAHTWTGQRGRAATRNRKTQHLALAGLLPTSPLPAPPRHPPPRAACCGLGDRSLRRGFQEGRACWRRNQGRGLPGGVAPS</sequence>
<keyword evidence="3" id="KW-0963">Cytoplasm</keyword>
<feature type="domain" description="Z-binding" evidence="18">
    <location>
        <begin position="126"/>
        <end position="189"/>
    </location>
</feature>
<dbReference type="InterPro" id="IPR042371">
    <property type="entry name" value="Z_dom"/>
</dbReference>
<dbReference type="SMART" id="SM00550">
    <property type="entry name" value="Zalpha"/>
    <property type="match status" value="2"/>
</dbReference>
<feature type="region of interest" description="Disordered" evidence="17">
    <location>
        <begin position="1"/>
        <end position="30"/>
    </location>
</feature>
<dbReference type="GO" id="GO:0003677">
    <property type="term" value="F:DNA binding"/>
    <property type="evidence" value="ECO:0007669"/>
    <property type="project" value="UniProtKB-KW"/>
</dbReference>
<dbReference type="InterPro" id="IPR036388">
    <property type="entry name" value="WH-like_DNA-bd_sf"/>
</dbReference>
<evidence type="ECO:0000256" key="14">
    <source>
        <dbReference type="ARBA" id="ARBA00066144"/>
    </source>
</evidence>
<feature type="domain" description="Z-binding" evidence="18">
    <location>
        <begin position="27"/>
        <end position="91"/>
    </location>
</feature>
<keyword evidence="12 19" id="KW-0238">DNA-binding</keyword>
<evidence type="ECO:0000256" key="2">
    <source>
        <dbReference type="ARBA" id="ARBA00004496"/>
    </source>
</evidence>
<dbReference type="PANTHER" id="PTHR14966">
    <property type="entry name" value="Z-DNA-BINDING PROTEIN 1"/>
    <property type="match status" value="1"/>
</dbReference>
<dbReference type="EMBL" id="DQIR01316974">
    <property type="protein sequence ID" value="HDC72448.1"/>
    <property type="molecule type" value="Transcribed_RNA"/>
</dbReference>
<keyword evidence="9" id="KW-0391">Immunity</keyword>
<dbReference type="GO" id="GO:0060545">
    <property type="term" value="P:positive regulation of necroptotic process"/>
    <property type="evidence" value="ECO:0007669"/>
    <property type="project" value="UniProtKB-ARBA"/>
</dbReference>
<evidence type="ECO:0000256" key="9">
    <source>
        <dbReference type="ARBA" id="ARBA00022859"/>
    </source>
</evidence>
<dbReference type="FunFam" id="1.10.10.10:FF:000466">
    <property type="entry name" value="Z-DNA binding protein 1"/>
    <property type="match status" value="1"/>
</dbReference>
<evidence type="ECO:0000256" key="16">
    <source>
        <dbReference type="ARBA" id="ARBA00076088"/>
    </source>
</evidence>
<dbReference type="GO" id="GO:0006915">
    <property type="term" value="P:apoptotic process"/>
    <property type="evidence" value="ECO:0007669"/>
    <property type="project" value="UniProtKB-KW"/>
</dbReference>
<evidence type="ECO:0000256" key="12">
    <source>
        <dbReference type="ARBA" id="ARBA00023125"/>
    </source>
</evidence>
<name>A0A481BW17_PIG</name>
<keyword evidence="11" id="KW-0051">Antiviral defense</keyword>
<organism evidence="19">
    <name type="scientific">Sus scrofa</name>
    <name type="common">Pig</name>
    <dbReference type="NCBI Taxonomy" id="9823"/>
    <lineage>
        <taxon>Eukaryota</taxon>
        <taxon>Metazoa</taxon>
        <taxon>Chordata</taxon>
        <taxon>Craniata</taxon>
        <taxon>Vertebrata</taxon>
        <taxon>Euteleostomi</taxon>
        <taxon>Mammalia</taxon>
        <taxon>Eutheria</taxon>
        <taxon>Laurasiatheria</taxon>
        <taxon>Artiodactyla</taxon>
        <taxon>Suina</taxon>
        <taxon>Suidae</taxon>
        <taxon>Sus</taxon>
    </lineage>
</organism>
<dbReference type="EMBL" id="DQIR01305984">
    <property type="protein sequence ID" value="HDC61462.1"/>
    <property type="molecule type" value="Transcribed_RNA"/>
</dbReference>
<feature type="compositionally biased region" description="Low complexity" evidence="17">
    <location>
        <begin position="9"/>
        <end position="25"/>
    </location>
</feature>
<protein>
    <recommendedName>
        <fullName evidence="15">Z-DNA-binding protein 1</fullName>
    </recommendedName>
    <alternativeName>
        <fullName evidence="16">Tumor stroma and activated macrophage protein DLM-1</fullName>
    </alternativeName>
</protein>
<evidence type="ECO:0000256" key="8">
    <source>
        <dbReference type="ARBA" id="ARBA00022737"/>
    </source>
</evidence>
<reference evidence="19" key="1">
    <citation type="journal article" date="2019" name="PeerJ">
        <title>Genes of the pig, Sus scrofa, reconstructed with EvidentialGene.</title>
        <authorList>
            <person name="Gilbert D.G."/>
        </authorList>
    </citation>
    <scope>NUCLEOTIDE SEQUENCE</scope>
</reference>
<evidence type="ECO:0000259" key="18">
    <source>
        <dbReference type="PROSITE" id="PS50139"/>
    </source>
</evidence>
<evidence type="ECO:0000256" key="11">
    <source>
        <dbReference type="ARBA" id="ARBA00023118"/>
    </source>
</evidence>
<proteinExistence type="predicted"/>
<evidence type="ECO:0000256" key="10">
    <source>
        <dbReference type="ARBA" id="ARBA00022884"/>
    </source>
</evidence>